<accession>A0A386WEP5</accession>
<keyword evidence="1" id="KW-0472">Membrane</keyword>
<proteinExistence type="predicted"/>
<feature type="transmembrane region" description="Helical" evidence="1">
    <location>
        <begin position="93"/>
        <end position="118"/>
    </location>
</feature>
<gene>
    <name evidence="2" type="ORF">CSH63_05305</name>
</gene>
<keyword evidence="1" id="KW-0812">Transmembrane</keyword>
<dbReference type="KEGG" id="mtua:CSH63_05305"/>
<dbReference type="AlphaFoldDB" id="A0A386WEP5"/>
<feature type="transmembrane region" description="Helical" evidence="1">
    <location>
        <begin position="12"/>
        <end position="31"/>
    </location>
</feature>
<organism evidence="2 3">
    <name type="scientific">Micromonospora tulbaghiae</name>
    <dbReference type="NCBI Taxonomy" id="479978"/>
    <lineage>
        <taxon>Bacteria</taxon>
        <taxon>Bacillati</taxon>
        <taxon>Actinomycetota</taxon>
        <taxon>Actinomycetes</taxon>
        <taxon>Micromonosporales</taxon>
        <taxon>Micromonosporaceae</taxon>
        <taxon>Micromonospora</taxon>
    </lineage>
</organism>
<name>A0A386WEP5_9ACTN</name>
<dbReference type="RefSeq" id="WP_120569283.1">
    <property type="nucleotide sequence ID" value="NZ_CP024087.1"/>
</dbReference>
<evidence type="ECO:0000313" key="3">
    <source>
        <dbReference type="Proteomes" id="UP000267804"/>
    </source>
</evidence>
<feature type="transmembrane region" description="Helical" evidence="1">
    <location>
        <begin position="65"/>
        <end position="86"/>
    </location>
</feature>
<dbReference type="Proteomes" id="UP000267804">
    <property type="component" value="Chromosome"/>
</dbReference>
<dbReference type="EMBL" id="CP024087">
    <property type="protein sequence ID" value="AYF26876.1"/>
    <property type="molecule type" value="Genomic_DNA"/>
</dbReference>
<protein>
    <submittedName>
        <fullName evidence="2">Uncharacterized protein</fullName>
    </submittedName>
</protein>
<evidence type="ECO:0000313" key="2">
    <source>
        <dbReference type="EMBL" id="AYF26876.1"/>
    </source>
</evidence>
<feature type="transmembrane region" description="Helical" evidence="1">
    <location>
        <begin position="38"/>
        <end position="59"/>
    </location>
</feature>
<keyword evidence="1" id="KW-1133">Transmembrane helix</keyword>
<evidence type="ECO:0000256" key="1">
    <source>
        <dbReference type="SAM" id="Phobius"/>
    </source>
</evidence>
<reference evidence="2 3" key="1">
    <citation type="submission" date="2017-10" db="EMBL/GenBank/DDBJ databases">
        <title>Integration of genomic and chemical information greatly accelerates assignment of the full stereostructure of myelolactone, a potent inhibitor of myeloma from a marine-derived Micromonospora.</title>
        <authorList>
            <person name="Kim M.C."/>
            <person name="Machado H."/>
            <person name="Jensen P.R."/>
            <person name="Fenical W."/>
        </authorList>
    </citation>
    <scope>NUCLEOTIDE SEQUENCE [LARGE SCALE GENOMIC DNA]</scope>
    <source>
        <strain evidence="2 3">CNY-010</strain>
    </source>
</reference>
<sequence length="128" mass="13798">MLEMLAPTVDVPAPVLWAAVCIALLVIEHVFSLATPPYGLHVPFFFHLVSSGLYSWLGVQVWNGAGWASIVLTVLLGVQGVGRVFVWRAEDRAYAALVKTILAAGQAVTAVTLALLWIPESARQYLLG</sequence>